<dbReference type="RefSeq" id="WP_345045310.1">
    <property type="nucleotide sequence ID" value="NZ_BAABBA010000038.1"/>
</dbReference>
<sequence length="51" mass="4807">MSDAGKLVGFALVLGAALGVGFGVGTAVGPIDPAGESAVVETGGDLPVDHD</sequence>
<organism evidence="1 2">
    <name type="scientific">Georgenia daeguensis</name>
    <dbReference type="NCBI Taxonomy" id="908355"/>
    <lineage>
        <taxon>Bacteria</taxon>
        <taxon>Bacillati</taxon>
        <taxon>Actinomycetota</taxon>
        <taxon>Actinomycetes</taxon>
        <taxon>Micrococcales</taxon>
        <taxon>Bogoriellaceae</taxon>
        <taxon>Georgenia</taxon>
    </lineage>
</organism>
<protein>
    <recommendedName>
        <fullName evidence="3">DUF2613 family protein</fullName>
    </recommendedName>
</protein>
<name>A0ABP6UQ26_9MICO</name>
<keyword evidence="2" id="KW-1185">Reference proteome</keyword>
<evidence type="ECO:0000313" key="2">
    <source>
        <dbReference type="Proteomes" id="UP001499841"/>
    </source>
</evidence>
<comment type="caution">
    <text evidence="1">The sequence shown here is derived from an EMBL/GenBank/DDBJ whole genome shotgun (WGS) entry which is preliminary data.</text>
</comment>
<evidence type="ECO:0000313" key="1">
    <source>
        <dbReference type="EMBL" id="GAA3512455.1"/>
    </source>
</evidence>
<accession>A0ABP6UQ26</accession>
<gene>
    <name evidence="1" type="ORF">GCM10022262_40560</name>
</gene>
<proteinExistence type="predicted"/>
<reference evidence="2" key="1">
    <citation type="journal article" date="2019" name="Int. J. Syst. Evol. Microbiol.">
        <title>The Global Catalogue of Microorganisms (GCM) 10K type strain sequencing project: providing services to taxonomists for standard genome sequencing and annotation.</title>
        <authorList>
            <consortium name="The Broad Institute Genomics Platform"/>
            <consortium name="The Broad Institute Genome Sequencing Center for Infectious Disease"/>
            <person name="Wu L."/>
            <person name="Ma J."/>
        </authorList>
    </citation>
    <scope>NUCLEOTIDE SEQUENCE [LARGE SCALE GENOMIC DNA]</scope>
    <source>
        <strain evidence="2">JCM 17459</strain>
    </source>
</reference>
<dbReference type="Proteomes" id="UP001499841">
    <property type="component" value="Unassembled WGS sequence"/>
</dbReference>
<dbReference type="EMBL" id="BAABBA010000038">
    <property type="protein sequence ID" value="GAA3512455.1"/>
    <property type="molecule type" value="Genomic_DNA"/>
</dbReference>
<evidence type="ECO:0008006" key="3">
    <source>
        <dbReference type="Google" id="ProtNLM"/>
    </source>
</evidence>